<feature type="region of interest" description="Disordered" evidence="5">
    <location>
        <begin position="58"/>
        <end position="125"/>
    </location>
</feature>
<feature type="compositionally biased region" description="Low complexity" evidence="5">
    <location>
        <begin position="71"/>
        <end position="90"/>
    </location>
</feature>
<dbReference type="OrthoDB" id="2328572at2759"/>
<dbReference type="EMBL" id="FJUY01000002">
    <property type="protein sequence ID" value="CZT16503.1"/>
    <property type="molecule type" value="Genomic_DNA"/>
</dbReference>
<dbReference type="SUPFAM" id="SSF57701">
    <property type="entry name" value="Zn2/Cys6 DNA-binding domain"/>
    <property type="match status" value="1"/>
</dbReference>
<keyword evidence="2" id="KW-0238">DNA-binding</keyword>
<feature type="domain" description="Zn(2)-C6 fungal-type" evidence="6">
    <location>
        <begin position="17"/>
        <end position="47"/>
    </location>
</feature>
<dbReference type="PANTHER" id="PTHR31069:SF32">
    <property type="entry name" value="ARGININE METABOLISM REGULATION PROTEIN II"/>
    <property type="match status" value="1"/>
</dbReference>
<organism evidence="7 8">
    <name type="scientific">Ramularia collo-cygni</name>
    <dbReference type="NCBI Taxonomy" id="112498"/>
    <lineage>
        <taxon>Eukaryota</taxon>
        <taxon>Fungi</taxon>
        <taxon>Dikarya</taxon>
        <taxon>Ascomycota</taxon>
        <taxon>Pezizomycotina</taxon>
        <taxon>Dothideomycetes</taxon>
        <taxon>Dothideomycetidae</taxon>
        <taxon>Mycosphaerellales</taxon>
        <taxon>Mycosphaerellaceae</taxon>
        <taxon>Ramularia</taxon>
    </lineage>
</organism>
<dbReference type="InterPro" id="IPR050675">
    <property type="entry name" value="OAF3"/>
</dbReference>
<gene>
    <name evidence="7" type="ORF">RCC_12087</name>
</gene>
<evidence type="ECO:0000256" key="3">
    <source>
        <dbReference type="ARBA" id="ARBA00023163"/>
    </source>
</evidence>
<dbReference type="PRINTS" id="PR00755">
    <property type="entry name" value="AFLATOXINBRP"/>
</dbReference>
<evidence type="ECO:0000256" key="1">
    <source>
        <dbReference type="ARBA" id="ARBA00023015"/>
    </source>
</evidence>
<dbReference type="GO" id="GO:0003677">
    <property type="term" value="F:DNA binding"/>
    <property type="evidence" value="ECO:0007669"/>
    <property type="project" value="UniProtKB-KW"/>
</dbReference>
<dbReference type="PROSITE" id="PS50048">
    <property type="entry name" value="ZN2_CY6_FUNGAL_2"/>
    <property type="match status" value="1"/>
</dbReference>
<dbReference type="AlphaFoldDB" id="A0A2D3V821"/>
<evidence type="ECO:0000256" key="5">
    <source>
        <dbReference type="SAM" id="MobiDB-lite"/>
    </source>
</evidence>
<keyword evidence="3" id="KW-0804">Transcription</keyword>
<evidence type="ECO:0000313" key="8">
    <source>
        <dbReference type="Proteomes" id="UP000225277"/>
    </source>
</evidence>
<dbReference type="PANTHER" id="PTHR31069">
    <property type="entry name" value="OLEATE-ACTIVATED TRANSCRIPTION FACTOR 1-RELATED"/>
    <property type="match status" value="1"/>
</dbReference>
<dbReference type="RefSeq" id="XP_023623396.1">
    <property type="nucleotide sequence ID" value="XM_023767628.1"/>
</dbReference>
<evidence type="ECO:0000259" key="6">
    <source>
        <dbReference type="PROSITE" id="PS50048"/>
    </source>
</evidence>
<name>A0A2D3V821_9PEZI</name>
<protein>
    <recommendedName>
        <fullName evidence="6">Zn(2)-C6 fungal-type domain-containing protein</fullName>
    </recommendedName>
</protein>
<accession>A0A2D3V821</accession>
<feature type="compositionally biased region" description="Polar residues" evidence="5">
    <location>
        <begin position="91"/>
        <end position="118"/>
    </location>
</feature>
<dbReference type="Proteomes" id="UP000225277">
    <property type="component" value="Unassembled WGS sequence"/>
</dbReference>
<keyword evidence="4" id="KW-0539">Nucleus</keyword>
<evidence type="ECO:0000256" key="4">
    <source>
        <dbReference type="ARBA" id="ARBA00023242"/>
    </source>
</evidence>
<sequence length="393" mass="42601">MNQGPKVNRAGQRLRSACTECHAAKVKCTAESTGCARCLQSGFECNYEVSMVGKCRRRKRTTSSDITTRPVPRSSFSTARSSSVAESPSEYLQQQSTAPTSPLMTGSRDGSTSMSINDNVFDWSSDGAPSNPFDAEFVNDSAPNAITSNDNDISVGYEDLINDHLGVDFSIPHIVLENQASNASSSSGPSTTTLPWTIDPDLMTYRGQASLLRQDLGNDTSSSMGVCYAAIARLDALCRQSNPQIDMVVGAVKTSAKDIAQLMQLTSYRRSYTGPSVVLVAVEPMVNLFEMIAPRVTGQYDQSSLASMTEPRLPSLMLGNFKAEGEEATSIWKQIVLAEAHRLSRLIDMLSDQINSAQAQPRGWRATGFSSSCHELEQRVRALVIGLERPAVC</sequence>
<dbReference type="Gene3D" id="4.10.240.10">
    <property type="entry name" value="Zn(2)-C6 fungal-type DNA-binding domain"/>
    <property type="match status" value="1"/>
</dbReference>
<evidence type="ECO:0000313" key="7">
    <source>
        <dbReference type="EMBL" id="CZT16503.1"/>
    </source>
</evidence>
<dbReference type="GeneID" id="35606646"/>
<keyword evidence="1" id="KW-0805">Transcription regulation</keyword>
<dbReference type="CDD" id="cd00067">
    <property type="entry name" value="GAL4"/>
    <property type="match status" value="1"/>
</dbReference>
<dbReference type="STRING" id="112498.A0A2D3V821"/>
<evidence type="ECO:0000256" key="2">
    <source>
        <dbReference type="ARBA" id="ARBA00023125"/>
    </source>
</evidence>
<dbReference type="PROSITE" id="PS00463">
    <property type="entry name" value="ZN2_CY6_FUNGAL_1"/>
    <property type="match status" value="1"/>
</dbReference>
<dbReference type="InterPro" id="IPR001138">
    <property type="entry name" value="Zn2Cys6_DnaBD"/>
</dbReference>
<dbReference type="GO" id="GO:0000981">
    <property type="term" value="F:DNA-binding transcription factor activity, RNA polymerase II-specific"/>
    <property type="evidence" value="ECO:0007669"/>
    <property type="project" value="InterPro"/>
</dbReference>
<dbReference type="SMART" id="SM00066">
    <property type="entry name" value="GAL4"/>
    <property type="match status" value="1"/>
</dbReference>
<dbReference type="Pfam" id="PF00172">
    <property type="entry name" value="Zn_clus"/>
    <property type="match status" value="1"/>
</dbReference>
<dbReference type="GO" id="GO:0008270">
    <property type="term" value="F:zinc ion binding"/>
    <property type="evidence" value="ECO:0007669"/>
    <property type="project" value="InterPro"/>
</dbReference>
<proteinExistence type="predicted"/>
<dbReference type="InterPro" id="IPR036864">
    <property type="entry name" value="Zn2-C6_fun-type_DNA-bd_sf"/>
</dbReference>
<keyword evidence="8" id="KW-1185">Reference proteome</keyword>
<reference evidence="7 8" key="1">
    <citation type="submission" date="2016-03" db="EMBL/GenBank/DDBJ databases">
        <authorList>
            <person name="Ploux O."/>
        </authorList>
    </citation>
    <scope>NUCLEOTIDE SEQUENCE [LARGE SCALE GENOMIC DNA]</scope>
    <source>
        <strain evidence="7 8">URUG2</strain>
    </source>
</reference>